<dbReference type="GO" id="GO:0006635">
    <property type="term" value="P:fatty acid beta-oxidation"/>
    <property type="evidence" value="ECO:0007669"/>
    <property type="project" value="TreeGrafter"/>
</dbReference>
<keyword evidence="15" id="KW-1185">Reference proteome</keyword>
<reference evidence="14" key="1">
    <citation type="submission" date="2023-07" db="EMBL/GenBank/DDBJ databases">
        <title>Chromosome-level genome assembly of Artemia franciscana.</title>
        <authorList>
            <person name="Jo E."/>
        </authorList>
    </citation>
    <scope>NUCLEOTIDE SEQUENCE</scope>
    <source>
        <tissue evidence="14">Whole body</tissue>
    </source>
</reference>
<accession>A0AA88H4Z0</accession>
<dbReference type="GO" id="GO:0004492">
    <property type="term" value="F:methyl/ethyl malonyl-CoA decarboxylase activity"/>
    <property type="evidence" value="ECO:0007669"/>
    <property type="project" value="UniProtKB-EC"/>
</dbReference>
<comment type="subcellular location">
    <subcellularLocation>
        <location evidence="1">Cytoplasm</location>
        <location evidence="1">Cytosol</location>
    </subcellularLocation>
</comment>
<evidence type="ECO:0000256" key="6">
    <source>
        <dbReference type="ARBA" id="ARBA00036541"/>
    </source>
</evidence>
<comment type="catalytic activity">
    <reaction evidence="11">
        <text>(S)-methylmalonyl-CoA + H(+) = propanoyl-CoA + CO2</text>
        <dbReference type="Rhea" id="RHEA:61340"/>
        <dbReference type="ChEBI" id="CHEBI:15378"/>
        <dbReference type="ChEBI" id="CHEBI:16526"/>
        <dbReference type="ChEBI" id="CHEBI:57327"/>
        <dbReference type="ChEBI" id="CHEBI:57392"/>
        <dbReference type="EC" id="4.1.1.94"/>
    </reaction>
    <physiologicalReaction direction="left-to-right" evidence="11">
        <dbReference type="Rhea" id="RHEA:61341"/>
    </physiologicalReaction>
</comment>
<keyword evidence="4" id="KW-0456">Lyase</keyword>
<dbReference type="InterPro" id="IPR018376">
    <property type="entry name" value="Enoyl-CoA_hyd/isom_CS"/>
</dbReference>
<comment type="similarity">
    <text evidence="2 13">Belongs to the enoyl-CoA hydratase/isomerase family.</text>
</comment>
<dbReference type="InterPro" id="IPR001753">
    <property type="entry name" value="Enoyl-CoA_hydra/iso"/>
</dbReference>
<evidence type="ECO:0000256" key="8">
    <source>
        <dbReference type="ARBA" id="ARBA00039903"/>
    </source>
</evidence>
<dbReference type="Gene3D" id="3.90.226.10">
    <property type="entry name" value="2-enoyl-CoA Hydratase, Chain A, domain 1"/>
    <property type="match status" value="1"/>
</dbReference>
<dbReference type="PANTHER" id="PTHR11941:SF27">
    <property type="entry name" value="ETHYLMALONYL-COA DECARBOXYLASE"/>
    <property type="match status" value="1"/>
</dbReference>
<dbReference type="Proteomes" id="UP001187531">
    <property type="component" value="Unassembled WGS sequence"/>
</dbReference>
<evidence type="ECO:0000256" key="11">
    <source>
        <dbReference type="ARBA" id="ARBA00047446"/>
    </source>
</evidence>
<dbReference type="CDD" id="cd06558">
    <property type="entry name" value="crotonase-like"/>
    <property type="match status" value="1"/>
</dbReference>
<gene>
    <name evidence="14" type="ORF">QYM36_017112</name>
</gene>
<dbReference type="AlphaFoldDB" id="A0AA88H4Z0"/>
<dbReference type="EMBL" id="JAVRJZ010000021">
    <property type="protein sequence ID" value="KAK2704952.1"/>
    <property type="molecule type" value="Genomic_DNA"/>
</dbReference>
<protein>
    <recommendedName>
        <fullName evidence="8">Ethylmalonyl-CoA decarboxylase</fullName>
        <ecNumber evidence="7">4.1.1.94</ecNumber>
    </recommendedName>
    <alternativeName>
        <fullName evidence="10">Enoyl-CoA hydratase domain-containing protein 1</fullName>
    </alternativeName>
    <alternativeName>
        <fullName evidence="9">Methylmalonyl-CoA decarboxylase</fullName>
    </alternativeName>
</protein>
<dbReference type="PANTHER" id="PTHR11941">
    <property type="entry name" value="ENOYL-COA HYDRATASE-RELATED"/>
    <property type="match status" value="1"/>
</dbReference>
<proteinExistence type="inferred from homology"/>
<name>A0AA88H4Z0_ARTSF</name>
<evidence type="ECO:0000256" key="3">
    <source>
        <dbReference type="ARBA" id="ARBA00022490"/>
    </source>
</evidence>
<dbReference type="EMBL" id="JAVRJZ010000021">
    <property type="protein sequence ID" value="KAK2704951.1"/>
    <property type="molecule type" value="Genomic_DNA"/>
</dbReference>
<comment type="catalytic activity">
    <reaction evidence="6">
        <text>(2R)-ethylmalonyl-CoA + H(+) = butanoyl-CoA + CO2</text>
        <dbReference type="Rhea" id="RHEA:59540"/>
        <dbReference type="ChEBI" id="CHEBI:15378"/>
        <dbReference type="ChEBI" id="CHEBI:16526"/>
        <dbReference type="ChEBI" id="CHEBI:57371"/>
        <dbReference type="ChEBI" id="CHEBI:85316"/>
        <dbReference type="EC" id="4.1.1.94"/>
    </reaction>
    <physiologicalReaction direction="left-to-right" evidence="6">
        <dbReference type="Rhea" id="RHEA:59541"/>
    </physiologicalReaction>
</comment>
<evidence type="ECO:0000256" key="2">
    <source>
        <dbReference type="ARBA" id="ARBA00005254"/>
    </source>
</evidence>
<dbReference type="EMBL" id="JAVRJZ010000021">
    <property type="protein sequence ID" value="KAK2704949.1"/>
    <property type="molecule type" value="Genomic_DNA"/>
</dbReference>
<keyword evidence="3" id="KW-0963">Cytoplasm</keyword>
<dbReference type="PROSITE" id="PS00166">
    <property type="entry name" value="ENOYL_COA_HYDRATASE"/>
    <property type="match status" value="1"/>
</dbReference>
<evidence type="ECO:0000256" key="5">
    <source>
        <dbReference type="ARBA" id="ARBA00036343"/>
    </source>
</evidence>
<organism evidence="14 15">
    <name type="scientific">Artemia franciscana</name>
    <name type="common">Brine shrimp</name>
    <name type="synonym">Artemia sanfranciscana</name>
    <dbReference type="NCBI Taxonomy" id="6661"/>
    <lineage>
        <taxon>Eukaryota</taxon>
        <taxon>Metazoa</taxon>
        <taxon>Ecdysozoa</taxon>
        <taxon>Arthropoda</taxon>
        <taxon>Crustacea</taxon>
        <taxon>Branchiopoda</taxon>
        <taxon>Anostraca</taxon>
        <taxon>Artemiidae</taxon>
        <taxon>Artemia</taxon>
    </lineage>
</organism>
<dbReference type="GO" id="GO:0005829">
    <property type="term" value="C:cytosol"/>
    <property type="evidence" value="ECO:0007669"/>
    <property type="project" value="UniProtKB-SubCell"/>
</dbReference>
<evidence type="ECO:0000256" key="4">
    <source>
        <dbReference type="ARBA" id="ARBA00023239"/>
    </source>
</evidence>
<evidence type="ECO:0000256" key="12">
    <source>
        <dbReference type="ARBA" id="ARBA00056546"/>
    </source>
</evidence>
<comment type="catalytic activity">
    <reaction evidence="5">
        <text>(2S)-ethylmalonyl-CoA + H(+) = butanoyl-CoA + CO2</text>
        <dbReference type="Rhea" id="RHEA:32131"/>
        <dbReference type="ChEBI" id="CHEBI:15378"/>
        <dbReference type="ChEBI" id="CHEBI:16526"/>
        <dbReference type="ChEBI" id="CHEBI:57371"/>
        <dbReference type="ChEBI" id="CHEBI:60909"/>
        <dbReference type="EC" id="4.1.1.94"/>
    </reaction>
    <physiologicalReaction direction="left-to-right" evidence="5">
        <dbReference type="Rhea" id="RHEA:32132"/>
    </physiologicalReaction>
</comment>
<sequence length="296" mass="32692">MLQIRKLVSYKYCVMTSFRTYAANPISEKQIDDLRQFFLGFPGGSVDLKKDEKSKIAYIFLNNPERRNALSGKMMADLHDSVCELERWTSGKGVILHSSGPIFCSGGDLTTVKQISNPQDGDKMCEFMQHITQRLLNLPLVSVALISGRALGGGAELTTSCDFRAMTQNAEISFVQAKMGVATGWGGGTRLVKIVGRRNALKALLSCEKIDAKRAAEIGLVDYVIEENEDPLNGVSSWLERLLSHDETVVRSIKNVVTVAEYLPPLESLQVERSEFAPLWGGKANKAALQQNIKHK</sequence>
<evidence type="ECO:0000256" key="10">
    <source>
        <dbReference type="ARBA" id="ARBA00042182"/>
    </source>
</evidence>
<evidence type="ECO:0000256" key="7">
    <source>
        <dbReference type="ARBA" id="ARBA00038883"/>
    </source>
</evidence>
<comment type="caution">
    <text evidence="14">The sequence shown here is derived from an EMBL/GenBank/DDBJ whole genome shotgun (WGS) entry which is preliminary data.</text>
</comment>
<evidence type="ECO:0000313" key="15">
    <source>
        <dbReference type="Proteomes" id="UP001187531"/>
    </source>
</evidence>
<evidence type="ECO:0000256" key="1">
    <source>
        <dbReference type="ARBA" id="ARBA00004514"/>
    </source>
</evidence>
<dbReference type="FunFam" id="3.90.226.10:FF:000109">
    <property type="entry name" value="Enoyl-CoA hydratase, putative"/>
    <property type="match status" value="1"/>
</dbReference>
<evidence type="ECO:0000313" key="14">
    <source>
        <dbReference type="EMBL" id="KAK2704950.1"/>
    </source>
</evidence>
<evidence type="ECO:0000256" key="13">
    <source>
        <dbReference type="RuleBase" id="RU003707"/>
    </source>
</evidence>
<evidence type="ECO:0000256" key="9">
    <source>
        <dbReference type="ARBA" id="ARBA00042052"/>
    </source>
</evidence>
<dbReference type="EC" id="4.1.1.94" evidence="7"/>
<dbReference type="EMBL" id="JAVRJZ010000021">
    <property type="protein sequence ID" value="KAK2704950.1"/>
    <property type="molecule type" value="Genomic_DNA"/>
</dbReference>
<dbReference type="SUPFAM" id="SSF52096">
    <property type="entry name" value="ClpP/crotonase"/>
    <property type="match status" value="1"/>
</dbReference>
<comment type="function">
    <text evidence="12">Decarboxylates ethylmalonyl-CoA, a potentially toxic metabolite, to form butyryl-CoA, suggesting it might be involved in metabolite proofreading. Acts preferentially on (S)-ethylmalonyl-CoA but also has some activity on the (R)-isomer. Also has methylmalonyl-CoA decarboxylase activity at lower level.</text>
</comment>
<dbReference type="Pfam" id="PF00378">
    <property type="entry name" value="ECH_1"/>
    <property type="match status" value="1"/>
</dbReference>
<dbReference type="InterPro" id="IPR029045">
    <property type="entry name" value="ClpP/crotonase-like_dom_sf"/>
</dbReference>